<dbReference type="AlphaFoldDB" id="A0A4P9WJZ7"/>
<dbReference type="Proteomes" id="UP000269721">
    <property type="component" value="Unassembled WGS sequence"/>
</dbReference>
<evidence type="ECO:0000313" key="2">
    <source>
        <dbReference type="Proteomes" id="UP000269721"/>
    </source>
</evidence>
<keyword evidence="2" id="KW-1185">Reference proteome</keyword>
<gene>
    <name evidence="1" type="ORF">BDK51DRAFT_28474</name>
</gene>
<protein>
    <submittedName>
        <fullName evidence="1">Uncharacterized protein</fullName>
    </submittedName>
</protein>
<sequence length="159" mass="17676">MKAKKTKRGDVYIEQSKQRKALTKHDEHERFITVPPLKTFSPDKERKKVRFAGGGVFKGIIGVKSARETKGPLLEVDLREDGGSVLEPTDETLGFRITLVVEHVRRRVEANNGVAKCLTDGRSLEISNDNGLFPICVLASEEHTVRKAMGRSGHIRAAD</sequence>
<accession>A0A4P9WJZ7</accession>
<organism evidence="1 2">
    <name type="scientific">Blyttiomyces helicus</name>
    <dbReference type="NCBI Taxonomy" id="388810"/>
    <lineage>
        <taxon>Eukaryota</taxon>
        <taxon>Fungi</taxon>
        <taxon>Fungi incertae sedis</taxon>
        <taxon>Chytridiomycota</taxon>
        <taxon>Chytridiomycota incertae sedis</taxon>
        <taxon>Chytridiomycetes</taxon>
        <taxon>Chytridiomycetes incertae sedis</taxon>
        <taxon>Blyttiomyces</taxon>
    </lineage>
</organism>
<name>A0A4P9WJZ7_9FUNG</name>
<dbReference type="EMBL" id="KZ994367">
    <property type="protein sequence ID" value="RKO93114.1"/>
    <property type="molecule type" value="Genomic_DNA"/>
</dbReference>
<evidence type="ECO:0000313" key="1">
    <source>
        <dbReference type="EMBL" id="RKO93114.1"/>
    </source>
</evidence>
<reference evidence="2" key="1">
    <citation type="journal article" date="2018" name="Nat. Microbiol.">
        <title>Leveraging single-cell genomics to expand the fungal tree of life.</title>
        <authorList>
            <person name="Ahrendt S.R."/>
            <person name="Quandt C.A."/>
            <person name="Ciobanu D."/>
            <person name="Clum A."/>
            <person name="Salamov A."/>
            <person name="Andreopoulos B."/>
            <person name="Cheng J.F."/>
            <person name="Woyke T."/>
            <person name="Pelin A."/>
            <person name="Henrissat B."/>
            <person name="Reynolds N.K."/>
            <person name="Benny G.L."/>
            <person name="Smith M.E."/>
            <person name="James T.Y."/>
            <person name="Grigoriev I.V."/>
        </authorList>
    </citation>
    <scope>NUCLEOTIDE SEQUENCE [LARGE SCALE GENOMIC DNA]</scope>
</reference>
<proteinExistence type="predicted"/>